<dbReference type="InterPro" id="IPR006119">
    <property type="entry name" value="Resolv_N"/>
</dbReference>
<protein>
    <submittedName>
        <fullName evidence="5">Resolvase</fullName>
    </submittedName>
</protein>
<dbReference type="PROSITE" id="PS51736">
    <property type="entry name" value="RECOMBINASES_3"/>
    <property type="match status" value="1"/>
</dbReference>
<dbReference type="InterPro" id="IPR036162">
    <property type="entry name" value="Resolvase-like_N_sf"/>
</dbReference>
<dbReference type="InterPro" id="IPR011109">
    <property type="entry name" value="DNA_bind_recombinase_dom"/>
</dbReference>
<comment type="caution">
    <text evidence="5">The sequence shown here is derived from an EMBL/GenBank/DDBJ whole genome shotgun (WGS) entry which is preliminary data.</text>
</comment>
<dbReference type="Proteomes" id="UP000255541">
    <property type="component" value="Unassembled WGS sequence"/>
</dbReference>
<dbReference type="PANTHER" id="PTHR30461">
    <property type="entry name" value="DNA-INVERTASE FROM LAMBDOID PROPHAGE"/>
    <property type="match status" value="1"/>
</dbReference>
<evidence type="ECO:0000259" key="3">
    <source>
        <dbReference type="PROSITE" id="PS51736"/>
    </source>
</evidence>
<proteinExistence type="predicted"/>
<feature type="domain" description="Recombinase" evidence="4">
    <location>
        <begin position="186"/>
        <end position="295"/>
    </location>
</feature>
<dbReference type="InterPro" id="IPR038109">
    <property type="entry name" value="DNA_bind_recomb_sf"/>
</dbReference>
<dbReference type="GO" id="GO:0000150">
    <property type="term" value="F:DNA strand exchange activity"/>
    <property type="evidence" value="ECO:0007669"/>
    <property type="project" value="InterPro"/>
</dbReference>
<dbReference type="InterPro" id="IPR050639">
    <property type="entry name" value="SSR_resolvase"/>
</dbReference>
<sequence>MTSPSPAAYAYIRHSTKRQGAEDKDSVTRQKESIRVLAEQYKVQIPDENFFYENGVSAYNGKNRTHGKLKELIDQIDSLRIRPGDIVFVESIDRLSRQRLLQAKELVNGILEKGIVLVTTIDNQRYEKASDKNGIDDLSQDILLSVISKRSHEESKTKSVRRLSAWAKAKKDAVEKSIPFNKKRPPFGIQYNELTQKFEPHPEQAEELNRIFESLRLQGVTATIKEINKTSSVKWTQNRVKDIFEKKYPLGYMYSQVKKDGKMQFDKYIENYYPQIISFELFEQARQAMQGRKVNRRAGRSSQDNSNIFRHTAMCGICGESMFFMNNFGSQTKRYFYMSCRSNFEQNNKCKNRFRYDFGVSVLFHIIASSFFWNMLSKRPALFEAVKKSTFYSEGDFGTKVETADDMTSYAKVGEHFIRFLEGNTDNKSQNKERIEKEILLSKKKMTLENLEKSVETIQDGAIPASILKMLMNAEEEVSRLKEELEELTVNSIDTKTTLHVKTVDEFVELFKKEHGRLQIINFLASNGITFFFTYNKDTKTLNTKVAIDGEVVSTYNTLYEINALEKYGIGNIAEEFKLPDA</sequence>
<dbReference type="PANTHER" id="PTHR30461:SF2">
    <property type="entry name" value="SERINE RECOMBINASE PINE-RELATED"/>
    <property type="match status" value="1"/>
</dbReference>
<evidence type="ECO:0000259" key="4">
    <source>
        <dbReference type="PROSITE" id="PS51737"/>
    </source>
</evidence>
<evidence type="ECO:0000313" key="6">
    <source>
        <dbReference type="Proteomes" id="UP000255541"/>
    </source>
</evidence>
<dbReference type="SUPFAM" id="SSF53041">
    <property type="entry name" value="Resolvase-like"/>
    <property type="match status" value="1"/>
</dbReference>
<dbReference type="SMART" id="SM00857">
    <property type="entry name" value="Resolvase"/>
    <property type="match status" value="1"/>
</dbReference>
<reference evidence="5 6" key="1">
    <citation type="submission" date="2018-07" db="EMBL/GenBank/DDBJ databases">
        <title>Draft Genome Sequence of Pseudomonas fluorescens AHK-1 associated with canker disease of kiwifruit.</title>
        <authorList>
            <person name="Wu Z."/>
        </authorList>
    </citation>
    <scope>NUCLEOTIDE SEQUENCE [LARGE SCALE GENOMIC DNA]</scope>
    <source>
        <strain evidence="5 6">AHK-1</strain>
    </source>
</reference>
<evidence type="ECO:0000313" key="5">
    <source>
        <dbReference type="EMBL" id="RDS89293.1"/>
    </source>
</evidence>
<gene>
    <name evidence="5" type="ORF">DL347_19815</name>
</gene>
<dbReference type="GO" id="GO:0003677">
    <property type="term" value="F:DNA binding"/>
    <property type="evidence" value="ECO:0007669"/>
    <property type="project" value="UniProtKB-KW"/>
</dbReference>
<dbReference type="Gene3D" id="3.90.1750.20">
    <property type="entry name" value="Putative Large Serine Recombinase, Chain B, Domain 2"/>
    <property type="match status" value="1"/>
</dbReference>
<dbReference type="Pfam" id="PF07508">
    <property type="entry name" value="Recombinase"/>
    <property type="match status" value="1"/>
</dbReference>
<keyword evidence="2" id="KW-0233">DNA recombination</keyword>
<name>A0A7Z6MUV1_PSEFL</name>
<evidence type="ECO:0000256" key="2">
    <source>
        <dbReference type="ARBA" id="ARBA00023172"/>
    </source>
</evidence>
<evidence type="ECO:0000256" key="1">
    <source>
        <dbReference type="ARBA" id="ARBA00023125"/>
    </source>
</evidence>
<dbReference type="Gene3D" id="3.40.50.1390">
    <property type="entry name" value="Resolvase, N-terminal catalytic domain"/>
    <property type="match status" value="1"/>
</dbReference>
<dbReference type="AlphaFoldDB" id="A0A7Z6MUV1"/>
<accession>A0A7Z6MUV1</accession>
<feature type="domain" description="Resolvase/invertase-type recombinase catalytic" evidence="3">
    <location>
        <begin position="7"/>
        <end position="173"/>
    </location>
</feature>
<organism evidence="5 6">
    <name type="scientific">Pseudomonas fluorescens</name>
    <dbReference type="NCBI Taxonomy" id="294"/>
    <lineage>
        <taxon>Bacteria</taxon>
        <taxon>Pseudomonadati</taxon>
        <taxon>Pseudomonadota</taxon>
        <taxon>Gammaproteobacteria</taxon>
        <taxon>Pseudomonadales</taxon>
        <taxon>Pseudomonadaceae</taxon>
        <taxon>Pseudomonas</taxon>
    </lineage>
</organism>
<dbReference type="EMBL" id="QRBA01000011">
    <property type="protein sequence ID" value="RDS89293.1"/>
    <property type="molecule type" value="Genomic_DNA"/>
</dbReference>
<keyword evidence="1" id="KW-0238">DNA-binding</keyword>
<dbReference type="RefSeq" id="WP_115487660.1">
    <property type="nucleotide sequence ID" value="NZ_QRBA01000011.1"/>
</dbReference>
<dbReference type="Pfam" id="PF00239">
    <property type="entry name" value="Resolvase"/>
    <property type="match status" value="1"/>
</dbReference>
<dbReference type="PROSITE" id="PS51737">
    <property type="entry name" value="RECOMBINASE_DNA_BIND"/>
    <property type="match status" value="1"/>
</dbReference>
<dbReference type="CDD" id="cd00338">
    <property type="entry name" value="Ser_Recombinase"/>
    <property type="match status" value="1"/>
</dbReference>